<dbReference type="PANTHER" id="PTHR43162">
    <property type="match status" value="1"/>
</dbReference>
<accession>A0AAC9PSJ3</accession>
<evidence type="ECO:0000313" key="2">
    <source>
        <dbReference type="EMBL" id="APU15067.1"/>
    </source>
</evidence>
<gene>
    <name evidence="2" type="ORF">UA74_15060</name>
</gene>
<reference evidence="3" key="1">
    <citation type="submission" date="2016-06" db="EMBL/GenBank/DDBJ databases">
        <title>Complete genome sequence of Actinoalloteichus fjordicus DSM 46855 (=ADI127-17), type strain of the new species Actinoalloteichus fjordicus.</title>
        <authorList>
            <person name="Ruckert C."/>
            <person name="Nouioui I."/>
            <person name="Willmese J."/>
            <person name="van Wezel G."/>
            <person name="Klenk H.-P."/>
            <person name="Kalinowski J."/>
            <person name="Zotchev S.B."/>
        </authorList>
    </citation>
    <scope>NUCLEOTIDE SEQUENCE [LARGE SCALE GENOMIC DNA]</scope>
    <source>
        <strain evidence="3">ADI127-7</strain>
    </source>
</reference>
<proteinExistence type="predicted"/>
<feature type="domain" description="NAD(P)-binding" evidence="1">
    <location>
        <begin position="7"/>
        <end position="168"/>
    </location>
</feature>
<sequence length="267" mass="29131">MRILVTGGTGNIGRLVVDELLRADADEVRVLTADPVRAALPPEVEVVEGYLGRVETLPRALEGVDRMYLAPLPKTVVEVMRLAASSGVERVVDVAGGKDTWWYCIEEAVEQSGIAWTHLEPGEFMTNRLSWVDQIRDTGRVRDAYPDSAGAAIALEDIAVVAAAMLLEDGHLGRAYELTGPETISRAEMLRCIGRALGRHIPYEELSHEQAVELYAATMGEFGSWYVGGMADLVAEPHRSTTTFQDLMGRPGTTFAEWAAANADSFR</sequence>
<dbReference type="InterPro" id="IPR016040">
    <property type="entry name" value="NAD(P)-bd_dom"/>
</dbReference>
<dbReference type="PANTHER" id="PTHR43162:SF1">
    <property type="entry name" value="PRESTALK A DIFFERENTIATION PROTEIN A"/>
    <property type="match status" value="1"/>
</dbReference>
<dbReference type="SUPFAM" id="SSF51735">
    <property type="entry name" value="NAD(P)-binding Rossmann-fold domains"/>
    <property type="match status" value="1"/>
</dbReference>
<dbReference type="KEGG" id="acad:UA74_15060"/>
<dbReference type="Gene3D" id="3.40.50.720">
    <property type="entry name" value="NAD(P)-binding Rossmann-like Domain"/>
    <property type="match status" value="1"/>
</dbReference>
<dbReference type="Gene3D" id="3.90.25.10">
    <property type="entry name" value="UDP-galactose 4-epimerase, domain 1"/>
    <property type="match status" value="1"/>
</dbReference>
<dbReference type="Pfam" id="PF13460">
    <property type="entry name" value="NAD_binding_10"/>
    <property type="match status" value="1"/>
</dbReference>
<name>A0AAC9PSJ3_9PSEU</name>
<keyword evidence="3" id="KW-1185">Reference proteome</keyword>
<protein>
    <recommendedName>
        <fullName evidence="1">NAD(P)-binding domain-containing protein</fullName>
    </recommendedName>
</protein>
<dbReference type="EMBL" id="CP016076">
    <property type="protein sequence ID" value="APU15067.1"/>
    <property type="molecule type" value="Genomic_DNA"/>
</dbReference>
<evidence type="ECO:0000259" key="1">
    <source>
        <dbReference type="Pfam" id="PF13460"/>
    </source>
</evidence>
<dbReference type="RefSeq" id="WP_075740882.1">
    <property type="nucleotide sequence ID" value="NZ_CP016076.1"/>
</dbReference>
<organism evidence="2 3">
    <name type="scientific">Actinoalloteichus fjordicus</name>
    <dbReference type="NCBI Taxonomy" id="1612552"/>
    <lineage>
        <taxon>Bacteria</taxon>
        <taxon>Bacillati</taxon>
        <taxon>Actinomycetota</taxon>
        <taxon>Actinomycetes</taxon>
        <taxon>Pseudonocardiales</taxon>
        <taxon>Pseudonocardiaceae</taxon>
        <taxon>Actinoalloteichus</taxon>
    </lineage>
</organism>
<dbReference type="InterPro" id="IPR051604">
    <property type="entry name" value="Ergot_Alk_Oxidoreductase"/>
</dbReference>
<evidence type="ECO:0000313" key="3">
    <source>
        <dbReference type="Proteomes" id="UP000185511"/>
    </source>
</evidence>
<dbReference type="Proteomes" id="UP000185511">
    <property type="component" value="Chromosome"/>
</dbReference>
<dbReference type="InterPro" id="IPR036291">
    <property type="entry name" value="NAD(P)-bd_dom_sf"/>
</dbReference>
<dbReference type="AlphaFoldDB" id="A0AAC9PSJ3"/>